<evidence type="ECO:0000313" key="12">
    <source>
        <dbReference type="Proteomes" id="UP000256321"/>
    </source>
</evidence>
<dbReference type="EC" id="3.1.-.-" evidence="8"/>
<evidence type="ECO:0000256" key="4">
    <source>
        <dbReference type="ARBA" id="ARBA00022723"/>
    </source>
</evidence>
<evidence type="ECO:0000256" key="6">
    <source>
        <dbReference type="ARBA" id="ARBA00022842"/>
    </source>
</evidence>
<protein>
    <recommendedName>
        <fullName evidence="8">Ribonuclease VapC</fullName>
        <shortName evidence="8">RNase VapC</shortName>
        <ecNumber evidence="8">3.1.-.-</ecNumber>
    </recommendedName>
    <alternativeName>
        <fullName evidence="8">Toxin VapC</fullName>
    </alternativeName>
</protein>
<dbReference type="GO" id="GO:0000287">
    <property type="term" value="F:magnesium ion binding"/>
    <property type="evidence" value="ECO:0007669"/>
    <property type="project" value="UniProtKB-UniRule"/>
</dbReference>
<gene>
    <name evidence="8" type="primary">vapC</name>
    <name evidence="11" type="ORF">DWU89_08785</name>
    <name evidence="10" type="ORF">H8784_08580</name>
</gene>
<dbReference type="InterPro" id="IPR029060">
    <property type="entry name" value="PIN-like_dom_sf"/>
</dbReference>
<evidence type="ECO:0000313" key="10">
    <source>
        <dbReference type="EMBL" id="MBC8601776.1"/>
    </source>
</evidence>
<keyword evidence="3 8" id="KW-0540">Nuclease</keyword>
<keyword evidence="8" id="KW-0800">Toxin</keyword>
<dbReference type="Pfam" id="PF01850">
    <property type="entry name" value="PIN"/>
    <property type="match status" value="1"/>
</dbReference>
<comment type="similarity">
    <text evidence="7 8">Belongs to the PINc/VapC protein family.</text>
</comment>
<dbReference type="GO" id="GO:0004540">
    <property type="term" value="F:RNA nuclease activity"/>
    <property type="evidence" value="ECO:0007669"/>
    <property type="project" value="InterPro"/>
</dbReference>
<dbReference type="GO" id="GO:0016787">
    <property type="term" value="F:hydrolase activity"/>
    <property type="evidence" value="ECO:0007669"/>
    <property type="project" value="UniProtKB-KW"/>
</dbReference>
<dbReference type="AlphaFoldDB" id="A0A3D8HEV4"/>
<dbReference type="GO" id="GO:0090729">
    <property type="term" value="F:toxin activity"/>
    <property type="evidence" value="ECO:0007669"/>
    <property type="project" value="UniProtKB-KW"/>
</dbReference>
<comment type="caution">
    <text evidence="11">The sequence shown here is derived from an EMBL/GenBank/DDBJ whole genome shotgun (WGS) entry which is preliminary data.</text>
</comment>
<keyword evidence="4 8" id="KW-0479">Metal-binding</keyword>
<dbReference type="EMBL" id="JACRTI010000016">
    <property type="protein sequence ID" value="MBC8601776.1"/>
    <property type="molecule type" value="Genomic_DNA"/>
</dbReference>
<evidence type="ECO:0000256" key="8">
    <source>
        <dbReference type="HAMAP-Rule" id="MF_00265"/>
    </source>
</evidence>
<dbReference type="RefSeq" id="WP_115499277.1">
    <property type="nucleotide sequence ID" value="NZ_JACRTI010000016.1"/>
</dbReference>
<dbReference type="EMBL" id="QREV01000016">
    <property type="protein sequence ID" value="RDU49468.1"/>
    <property type="molecule type" value="Genomic_DNA"/>
</dbReference>
<keyword evidence="2 8" id="KW-1277">Toxin-antitoxin system</keyword>
<dbReference type="CDD" id="cd18743">
    <property type="entry name" value="PIN_VapC4-5_FitB-like"/>
    <property type="match status" value="1"/>
</dbReference>
<dbReference type="PANTHER" id="PTHR33653">
    <property type="entry name" value="RIBONUCLEASE VAPC2"/>
    <property type="match status" value="1"/>
</dbReference>
<dbReference type="Proteomes" id="UP000256321">
    <property type="component" value="Unassembled WGS sequence"/>
</dbReference>
<dbReference type="InterPro" id="IPR050556">
    <property type="entry name" value="Type_II_TA_system_RNase"/>
</dbReference>
<dbReference type="HAMAP" id="MF_00265">
    <property type="entry name" value="VapC_Nob1"/>
    <property type="match status" value="1"/>
</dbReference>
<reference evidence="11 12" key="1">
    <citation type="submission" date="2018-07" db="EMBL/GenBank/DDBJ databases">
        <title>Parabacteroides acidifaciens nov. sp., isolated from human feces.</title>
        <authorList>
            <person name="Wang Y.J."/>
        </authorList>
    </citation>
    <scope>NUCLEOTIDE SEQUENCE [LARGE SCALE GENOMIC DNA]</scope>
    <source>
        <strain evidence="11 12">426-9</strain>
    </source>
</reference>
<accession>A0A3D8HEV4</accession>
<evidence type="ECO:0000313" key="13">
    <source>
        <dbReference type="Proteomes" id="UP000629596"/>
    </source>
</evidence>
<evidence type="ECO:0000256" key="3">
    <source>
        <dbReference type="ARBA" id="ARBA00022722"/>
    </source>
</evidence>
<dbReference type="SUPFAM" id="SSF88723">
    <property type="entry name" value="PIN domain-like"/>
    <property type="match status" value="1"/>
</dbReference>
<dbReference type="Gene3D" id="3.40.50.1010">
    <property type="entry name" value="5'-nuclease"/>
    <property type="match status" value="1"/>
</dbReference>
<feature type="binding site" evidence="8">
    <location>
        <position position="8"/>
    </location>
    <ligand>
        <name>Mg(2+)</name>
        <dbReference type="ChEBI" id="CHEBI:18420"/>
    </ligand>
</feature>
<dbReference type="PANTHER" id="PTHR33653:SF1">
    <property type="entry name" value="RIBONUCLEASE VAPC2"/>
    <property type="match status" value="1"/>
</dbReference>
<keyword evidence="13" id="KW-1185">Reference proteome</keyword>
<name>A0A3D8HEV4_9BACT</name>
<keyword evidence="5 8" id="KW-0378">Hydrolase</keyword>
<proteinExistence type="inferred from homology"/>
<comment type="function">
    <text evidence="8">Toxic component of a toxin-antitoxin (TA) system. An RNase.</text>
</comment>
<evidence type="ECO:0000256" key="7">
    <source>
        <dbReference type="ARBA" id="ARBA00038093"/>
    </source>
</evidence>
<evidence type="ECO:0000259" key="9">
    <source>
        <dbReference type="Pfam" id="PF01850"/>
    </source>
</evidence>
<dbReference type="InterPro" id="IPR002716">
    <property type="entry name" value="PIN_dom"/>
</dbReference>
<sequence length="138" mass="15766">MKRKYLLDSNICIYLLRNKYGVMQRIMREGWGNCCISEITVAELLYGAENSDNPERNVQLVNSFCSDMEVLPISNIISLYANQKSLLKKQGTLIDDMDLFIGCTAIGYNLVMVTENVKHLSRLKGINVENWVIREKNG</sequence>
<comment type="cofactor">
    <cofactor evidence="1 8">
        <name>Mg(2+)</name>
        <dbReference type="ChEBI" id="CHEBI:18420"/>
    </cofactor>
</comment>
<reference evidence="10 13" key="2">
    <citation type="submission" date="2020-08" db="EMBL/GenBank/DDBJ databases">
        <title>Genome public.</title>
        <authorList>
            <person name="Liu C."/>
            <person name="Sun Q."/>
        </authorList>
    </citation>
    <scope>NUCLEOTIDE SEQUENCE [LARGE SCALE GENOMIC DNA]</scope>
    <source>
        <strain evidence="10 13">426_9</strain>
    </source>
</reference>
<feature type="domain" description="PIN" evidence="9">
    <location>
        <begin position="5"/>
        <end position="118"/>
    </location>
</feature>
<evidence type="ECO:0000256" key="2">
    <source>
        <dbReference type="ARBA" id="ARBA00022649"/>
    </source>
</evidence>
<dbReference type="InterPro" id="IPR022907">
    <property type="entry name" value="VapC_family"/>
</dbReference>
<keyword evidence="6 8" id="KW-0460">Magnesium</keyword>
<evidence type="ECO:0000256" key="1">
    <source>
        <dbReference type="ARBA" id="ARBA00001946"/>
    </source>
</evidence>
<organism evidence="11 12">
    <name type="scientific">Parabacteroides acidifaciens</name>
    <dbReference type="NCBI Taxonomy" id="2290935"/>
    <lineage>
        <taxon>Bacteria</taxon>
        <taxon>Pseudomonadati</taxon>
        <taxon>Bacteroidota</taxon>
        <taxon>Bacteroidia</taxon>
        <taxon>Bacteroidales</taxon>
        <taxon>Tannerellaceae</taxon>
        <taxon>Parabacteroides</taxon>
    </lineage>
</organism>
<evidence type="ECO:0000313" key="11">
    <source>
        <dbReference type="EMBL" id="RDU49468.1"/>
    </source>
</evidence>
<evidence type="ECO:0000256" key="5">
    <source>
        <dbReference type="ARBA" id="ARBA00022801"/>
    </source>
</evidence>
<feature type="binding site" evidence="8">
    <location>
        <position position="98"/>
    </location>
    <ligand>
        <name>Mg(2+)</name>
        <dbReference type="ChEBI" id="CHEBI:18420"/>
    </ligand>
</feature>
<dbReference type="Proteomes" id="UP000629596">
    <property type="component" value="Unassembled WGS sequence"/>
</dbReference>